<dbReference type="STRING" id="1817821.A2717_02555"/>
<dbReference type="GO" id="GO:0006465">
    <property type="term" value="P:signal peptide processing"/>
    <property type="evidence" value="ECO:0007669"/>
    <property type="project" value="InterPro"/>
</dbReference>
<feature type="active site" evidence="5">
    <location>
        <position position="32"/>
    </location>
</feature>
<dbReference type="Proteomes" id="UP000177610">
    <property type="component" value="Unassembled WGS sequence"/>
</dbReference>
<dbReference type="PROSITE" id="PS00761">
    <property type="entry name" value="SPASE_I_3"/>
    <property type="match status" value="1"/>
</dbReference>
<protein>
    <recommendedName>
        <fullName evidence="3 6">Signal peptidase I</fullName>
        <ecNumber evidence="3 6">3.4.21.89</ecNumber>
    </recommendedName>
</protein>
<evidence type="ECO:0000256" key="1">
    <source>
        <dbReference type="ARBA" id="ARBA00000677"/>
    </source>
</evidence>
<dbReference type="NCBIfam" id="TIGR02227">
    <property type="entry name" value="sigpep_I_bact"/>
    <property type="match status" value="1"/>
</dbReference>
<dbReference type="InterPro" id="IPR036286">
    <property type="entry name" value="LexA/Signal_pep-like_sf"/>
</dbReference>
<comment type="subcellular location">
    <subcellularLocation>
        <location evidence="6">Membrane</location>
        <topology evidence="6">Single-pass type II membrane protein</topology>
    </subcellularLocation>
</comment>
<dbReference type="EMBL" id="MFEH01000001">
    <property type="protein sequence ID" value="OGE74476.1"/>
    <property type="molecule type" value="Genomic_DNA"/>
</dbReference>
<dbReference type="EC" id="3.4.21.89" evidence="3 6"/>
<comment type="caution">
    <text evidence="8">The sequence shown here is derived from an EMBL/GenBank/DDBJ whole genome shotgun (WGS) entry which is preliminary data.</text>
</comment>
<dbReference type="GO" id="GO:0009003">
    <property type="term" value="F:signal peptidase activity"/>
    <property type="evidence" value="ECO:0007669"/>
    <property type="project" value="UniProtKB-EC"/>
</dbReference>
<evidence type="ECO:0000313" key="8">
    <source>
        <dbReference type="EMBL" id="OGE74476.1"/>
    </source>
</evidence>
<dbReference type="Pfam" id="PF10502">
    <property type="entry name" value="Peptidase_S26"/>
    <property type="match status" value="1"/>
</dbReference>
<evidence type="ECO:0000256" key="6">
    <source>
        <dbReference type="RuleBase" id="RU362042"/>
    </source>
</evidence>
<dbReference type="GO" id="GO:0016020">
    <property type="term" value="C:membrane"/>
    <property type="evidence" value="ECO:0007669"/>
    <property type="project" value="UniProtKB-SubCell"/>
</dbReference>
<evidence type="ECO:0000256" key="5">
    <source>
        <dbReference type="PIRSR" id="PIRSR600223-1"/>
    </source>
</evidence>
<proteinExistence type="inferred from homology"/>
<feature type="transmembrane region" description="Helical" evidence="6">
    <location>
        <begin position="7"/>
        <end position="27"/>
    </location>
</feature>
<dbReference type="InterPro" id="IPR000223">
    <property type="entry name" value="Pept_S26A_signal_pept_1"/>
</dbReference>
<organism evidence="8 9">
    <name type="scientific">Candidatus Doudnabacteria bacterium RIFCSPHIGHO2_01_FULL_41_86</name>
    <dbReference type="NCBI Taxonomy" id="1817821"/>
    <lineage>
        <taxon>Bacteria</taxon>
        <taxon>Candidatus Doudnaibacteriota</taxon>
    </lineage>
</organism>
<evidence type="ECO:0000256" key="4">
    <source>
        <dbReference type="ARBA" id="ARBA00022801"/>
    </source>
</evidence>
<dbReference type="PANTHER" id="PTHR43390:SF1">
    <property type="entry name" value="CHLOROPLAST PROCESSING PEPTIDASE"/>
    <property type="match status" value="1"/>
</dbReference>
<dbReference type="SUPFAM" id="SSF51306">
    <property type="entry name" value="LexA/Signal peptidase"/>
    <property type="match status" value="1"/>
</dbReference>
<dbReference type="Gene3D" id="2.10.109.10">
    <property type="entry name" value="Umud Fragment, subunit A"/>
    <property type="match status" value="1"/>
</dbReference>
<keyword evidence="6" id="KW-1133">Transmembrane helix</keyword>
<evidence type="ECO:0000313" key="9">
    <source>
        <dbReference type="Proteomes" id="UP000177610"/>
    </source>
</evidence>
<dbReference type="AlphaFoldDB" id="A0A1F5N9X8"/>
<dbReference type="InterPro" id="IPR019533">
    <property type="entry name" value="Peptidase_S26"/>
</dbReference>
<feature type="domain" description="Peptidase S26" evidence="7">
    <location>
        <begin position="2"/>
        <end position="168"/>
    </location>
</feature>
<reference evidence="8 9" key="1">
    <citation type="journal article" date="2016" name="Nat. Commun.">
        <title>Thousands of microbial genomes shed light on interconnected biogeochemical processes in an aquifer system.</title>
        <authorList>
            <person name="Anantharaman K."/>
            <person name="Brown C.T."/>
            <person name="Hug L.A."/>
            <person name="Sharon I."/>
            <person name="Castelle C.J."/>
            <person name="Probst A.J."/>
            <person name="Thomas B.C."/>
            <person name="Singh A."/>
            <person name="Wilkins M.J."/>
            <person name="Karaoz U."/>
            <person name="Brodie E.L."/>
            <person name="Williams K.H."/>
            <person name="Hubbard S.S."/>
            <person name="Banfield J.F."/>
        </authorList>
    </citation>
    <scope>NUCLEOTIDE SEQUENCE [LARGE SCALE GENOMIC DNA]</scope>
</reference>
<sequence>MWDFLKIVLVALVIIIPIRYFVFQPFIVSGSSMVPNFQDGEYLIIDELSYNFGDPKRGDVIVMRYPKDENQFFIKRIIVLPGEKLQLQNGKVIIYNDEHPDGVALDEKYLPNQSMTYEQDTVLLGGSKILTLGAGEYFVMGDNRLASSDSRDWGVLPEKDIIGKVFVRALPLTEFKFFTSRPAYNF</sequence>
<name>A0A1F5N9X8_9BACT</name>
<evidence type="ECO:0000259" key="7">
    <source>
        <dbReference type="Pfam" id="PF10502"/>
    </source>
</evidence>
<comment type="similarity">
    <text evidence="2 6">Belongs to the peptidase S26 family.</text>
</comment>
<comment type="catalytic activity">
    <reaction evidence="1 6">
        <text>Cleavage of hydrophobic, N-terminal signal or leader sequences from secreted and periplasmic proteins.</text>
        <dbReference type="EC" id="3.4.21.89"/>
    </reaction>
</comment>
<evidence type="ECO:0000256" key="3">
    <source>
        <dbReference type="ARBA" id="ARBA00013208"/>
    </source>
</evidence>
<feature type="active site" evidence="5">
    <location>
        <position position="75"/>
    </location>
</feature>
<dbReference type="InterPro" id="IPR019758">
    <property type="entry name" value="Pept_S26A_signal_pept_1_CS"/>
</dbReference>
<keyword evidence="6" id="KW-0812">Transmembrane</keyword>
<accession>A0A1F5N9X8</accession>
<keyword evidence="6" id="KW-0472">Membrane</keyword>
<gene>
    <name evidence="8" type="ORF">A2717_02555</name>
</gene>
<evidence type="ECO:0000256" key="2">
    <source>
        <dbReference type="ARBA" id="ARBA00009370"/>
    </source>
</evidence>
<dbReference type="PRINTS" id="PR00727">
    <property type="entry name" value="LEADERPTASE"/>
</dbReference>
<dbReference type="CDD" id="cd06530">
    <property type="entry name" value="S26_SPase_I"/>
    <property type="match status" value="1"/>
</dbReference>
<keyword evidence="6" id="KW-0645">Protease</keyword>
<keyword evidence="4 6" id="KW-0378">Hydrolase</keyword>
<dbReference type="PANTHER" id="PTHR43390">
    <property type="entry name" value="SIGNAL PEPTIDASE I"/>
    <property type="match status" value="1"/>
</dbReference>
<dbReference type="GO" id="GO:0004252">
    <property type="term" value="F:serine-type endopeptidase activity"/>
    <property type="evidence" value="ECO:0007669"/>
    <property type="project" value="InterPro"/>
</dbReference>